<sequence length="260" mass="28582">MATSLPTIVLVHGAWHTPPNYQSYIDALEARGFTVHCPRLPSCNGASPPTASLSDDVVCVRDVVRPLVEAGEHVLMLLHSYGGAVGTDAVEGLTFPARKASGQPGGVIHLLYMCAYILLPGSTIFGVVKEAGMDHLWPQFVDNAPDGSTFPKDPVQLFFGDVDKETVDKASSHLVRSPMSAFTSETKGSAWRSVPVTYIFTQEDYSVPRVYQDLMVDRIRTEGVELRTEDYKTSHSIFITKQQEMVQAVVRAAEDERNLR</sequence>
<gene>
    <name evidence="2" type="ORF">EPUS_00419</name>
</gene>
<dbReference type="OrthoDB" id="408373at2759"/>
<keyword evidence="3" id="KW-1185">Reference proteome</keyword>
<dbReference type="InterPro" id="IPR029058">
    <property type="entry name" value="AB_hydrolase_fold"/>
</dbReference>
<name>U1GES7_ENDPU</name>
<dbReference type="OMA" id="WHTPTHY"/>
<dbReference type="Proteomes" id="UP000019373">
    <property type="component" value="Unassembled WGS sequence"/>
</dbReference>
<dbReference type="PANTHER" id="PTHR37017">
    <property type="entry name" value="AB HYDROLASE-1 DOMAIN-CONTAINING PROTEIN-RELATED"/>
    <property type="match status" value="1"/>
</dbReference>
<evidence type="ECO:0000259" key="1">
    <source>
        <dbReference type="Pfam" id="PF12697"/>
    </source>
</evidence>
<dbReference type="InterPro" id="IPR000073">
    <property type="entry name" value="AB_hydrolase_1"/>
</dbReference>
<feature type="domain" description="AB hydrolase-1" evidence="1">
    <location>
        <begin position="8"/>
        <end position="247"/>
    </location>
</feature>
<dbReference type="PANTHER" id="PTHR37017:SF10">
    <property type="entry name" value="AB HYDROLASE-1 DOMAIN-CONTAINING PROTEIN"/>
    <property type="match status" value="1"/>
</dbReference>
<dbReference type="RefSeq" id="XP_007804266.1">
    <property type="nucleotide sequence ID" value="XM_007806075.1"/>
</dbReference>
<reference evidence="3" key="1">
    <citation type="journal article" date="2014" name="BMC Genomics">
        <title>Genome characteristics reveal the impact of lichenization on lichen-forming fungus Endocarpon pusillum Hedwig (Verrucariales, Ascomycota).</title>
        <authorList>
            <person name="Wang Y.-Y."/>
            <person name="Liu B."/>
            <person name="Zhang X.-Y."/>
            <person name="Zhou Q.-M."/>
            <person name="Zhang T."/>
            <person name="Li H."/>
            <person name="Yu Y.-F."/>
            <person name="Zhang X.-L."/>
            <person name="Hao X.-Y."/>
            <person name="Wang M."/>
            <person name="Wang L."/>
            <person name="Wei J.-C."/>
        </authorList>
    </citation>
    <scope>NUCLEOTIDE SEQUENCE [LARGE SCALE GENOMIC DNA]</scope>
    <source>
        <strain evidence="3">Z07020 / HMAS-L-300199</strain>
    </source>
</reference>
<dbReference type="SUPFAM" id="SSF53474">
    <property type="entry name" value="alpha/beta-Hydrolases"/>
    <property type="match status" value="1"/>
</dbReference>
<dbReference type="Pfam" id="PF12697">
    <property type="entry name" value="Abhydrolase_6"/>
    <property type="match status" value="1"/>
</dbReference>
<dbReference type="InterPro" id="IPR052897">
    <property type="entry name" value="Sec-Metab_Biosynth_Hydrolase"/>
</dbReference>
<dbReference type="GeneID" id="19235481"/>
<protein>
    <recommendedName>
        <fullName evidence="1">AB hydrolase-1 domain-containing protein</fullName>
    </recommendedName>
</protein>
<organism evidence="2 3">
    <name type="scientific">Endocarpon pusillum (strain Z07020 / HMAS-L-300199)</name>
    <name type="common">Lichen-forming fungus</name>
    <dbReference type="NCBI Taxonomy" id="1263415"/>
    <lineage>
        <taxon>Eukaryota</taxon>
        <taxon>Fungi</taxon>
        <taxon>Dikarya</taxon>
        <taxon>Ascomycota</taxon>
        <taxon>Pezizomycotina</taxon>
        <taxon>Eurotiomycetes</taxon>
        <taxon>Chaetothyriomycetidae</taxon>
        <taxon>Verrucariales</taxon>
        <taxon>Verrucariaceae</taxon>
        <taxon>Endocarpon</taxon>
    </lineage>
</organism>
<proteinExistence type="predicted"/>
<dbReference type="HOGENOM" id="CLU_046066_1_3_1"/>
<evidence type="ECO:0000313" key="2">
    <source>
        <dbReference type="EMBL" id="ERF70231.1"/>
    </source>
</evidence>
<dbReference type="AlphaFoldDB" id="U1GES7"/>
<accession>U1GES7</accession>
<dbReference type="eggNOG" id="ENOG502S15T">
    <property type="taxonomic scope" value="Eukaryota"/>
</dbReference>
<dbReference type="Gene3D" id="3.40.50.1820">
    <property type="entry name" value="alpha/beta hydrolase"/>
    <property type="match status" value="1"/>
</dbReference>
<evidence type="ECO:0000313" key="3">
    <source>
        <dbReference type="Proteomes" id="UP000019373"/>
    </source>
</evidence>
<dbReference type="EMBL" id="KE721353">
    <property type="protein sequence ID" value="ERF70231.1"/>
    <property type="molecule type" value="Genomic_DNA"/>
</dbReference>